<keyword evidence="11" id="KW-0969">Cilium</keyword>
<keyword evidence="11" id="KW-0282">Flagellum</keyword>
<protein>
    <recommendedName>
        <fullName evidence="2">Negative regulator of flagellin synthesis</fullName>
    </recommendedName>
    <alternativeName>
        <fullName evidence="8">Anti-sigma-28 factor</fullName>
    </alternativeName>
</protein>
<dbReference type="EMBL" id="JACYFT010000001">
    <property type="protein sequence ID" value="MBD8048941.1"/>
    <property type="molecule type" value="Genomic_DNA"/>
</dbReference>
<evidence type="ECO:0000256" key="7">
    <source>
        <dbReference type="ARBA" id="ARBA00024739"/>
    </source>
</evidence>
<feature type="domain" description="Anti-sigma-28 factor FlgM C-terminal" evidence="10">
    <location>
        <begin position="43"/>
        <end position="87"/>
    </location>
</feature>
<evidence type="ECO:0000256" key="8">
    <source>
        <dbReference type="ARBA" id="ARBA00030117"/>
    </source>
</evidence>
<comment type="caution">
    <text evidence="11">The sequence shown here is derived from an EMBL/GenBank/DDBJ whole genome shotgun (WGS) entry which is preliminary data.</text>
</comment>
<evidence type="ECO:0000256" key="1">
    <source>
        <dbReference type="ARBA" id="ARBA00005322"/>
    </source>
</evidence>
<dbReference type="AlphaFoldDB" id="A0A927FE03"/>
<evidence type="ECO:0000256" key="6">
    <source>
        <dbReference type="ARBA" id="ARBA00023163"/>
    </source>
</evidence>
<accession>A0A927FE03</accession>
<dbReference type="Pfam" id="PF04316">
    <property type="entry name" value="FlgM"/>
    <property type="match status" value="1"/>
</dbReference>
<evidence type="ECO:0000313" key="12">
    <source>
        <dbReference type="Proteomes" id="UP000647424"/>
    </source>
</evidence>
<organism evidence="11 12">
    <name type="scientific">Limnohabitans radicicola</name>
    <dbReference type="NCBI Taxonomy" id="2771427"/>
    <lineage>
        <taxon>Bacteria</taxon>
        <taxon>Pseudomonadati</taxon>
        <taxon>Pseudomonadota</taxon>
        <taxon>Betaproteobacteria</taxon>
        <taxon>Burkholderiales</taxon>
        <taxon>Comamonadaceae</taxon>
        <taxon>Limnohabitans</taxon>
    </lineage>
</organism>
<keyword evidence="11" id="KW-0966">Cell projection</keyword>
<dbReference type="NCBIfam" id="TIGR03824">
    <property type="entry name" value="FlgM_jcvi"/>
    <property type="match status" value="1"/>
</dbReference>
<gene>
    <name evidence="11" type="primary">flgM</name>
    <name evidence="11" type="ORF">IC609_00170</name>
</gene>
<dbReference type="Proteomes" id="UP000647424">
    <property type="component" value="Unassembled WGS sequence"/>
</dbReference>
<proteinExistence type="inferred from homology"/>
<dbReference type="InterPro" id="IPR035890">
    <property type="entry name" value="Anti-sigma-28_factor_FlgM_sf"/>
</dbReference>
<evidence type="ECO:0000256" key="3">
    <source>
        <dbReference type="ARBA" id="ARBA00022491"/>
    </source>
</evidence>
<dbReference type="InterPro" id="IPR007412">
    <property type="entry name" value="FlgM"/>
</dbReference>
<sequence length="96" mass="10607">MTDPISHFGRIAQMDSSIRKVAAKGEQSTDKAKAAPASGQSDELHLSEVARQATQEPQFDRAKVEAIKRAIQQGQYPLDVRRIAENFVAIENMIRG</sequence>
<comment type="similarity">
    <text evidence="1">Belongs to the FlgM family.</text>
</comment>
<evidence type="ECO:0000259" key="10">
    <source>
        <dbReference type="Pfam" id="PF04316"/>
    </source>
</evidence>
<evidence type="ECO:0000256" key="9">
    <source>
        <dbReference type="SAM" id="MobiDB-lite"/>
    </source>
</evidence>
<dbReference type="GO" id="GO:0044781">
    <property type="term" value="P:bacterial-type flagellum organization"/>
    <property type="evidence" value="ECO:0007669"/>
    <property type="project" value="UniProtKB-KW"/>
</dbReference>
<evidence type="ECO:0000256" key="4">
    <source>
        <dbReference type="ARBA" id="ARBA00022795"/>
    </source>
</evidence>
<dbReference type="RefSeq" id="WP_191817452.1">
    <property type="nucleotide sequence ID" value="NZ_JACYFT010000001.1"/>
</dbReference>
<keyword evidence="12" id="KW-1185">Reference proteome</keyword>
<keyword evidence="4" id="KW-1005">Bacterial flagellum biogenesis</keyword>
<evidence type="ECO:0000256" key="2">
    <source>
        <dbReference type="ARBA" id="ARBA00017823"/>
    </source>
</evidence>
<dbReference type="InterPro" id="IPR031316">
    <property type="entry name" value="FlgM_C"/>
</dbReference>
<comment type="function">
    <text evidence="7">Responsible for the coupling of flagellin expression to flagellar assembly by preventing expression of the flagellin genes when a component of the middle class of proteins is defective. It negatively regulates flagellar genes by inhibiting the activity of FliA by directly binding to FliA.</text>
</comment>
<evidence type="ECO:0000256" key="5">
    <source>
        <dbReference type="ARBA" id="ARBA00023015"/>
    </source>
</evidence>
<name>A0A927FE03_9BURK</name>
<dbReference type="GO" id="GO:0045892">
    <property type="term" value="P:negative regulation of DNA-templated transcription"/>
    <property type="evidence" value="ECO:0007669"/>
    <property type="project" value="InterPro"/>
</dbReference>
<reference evidence="11" key="1">
    <citation type="submission" date="2020-09" db="EMBL/GenBank/DDBJ databases">
        <title>Genome seq and assembly of Limnohabitants sp.</title>
        <authorList>
            <person name="Chhetri G."/>
        </authorList>
    </citation>
    <scope>NUCLEOTIDE SEQUENCE</scope>
    <source>
        <strain evidence="11">JUR4</strain>
    </source>
</reference>
<dbReference type="SUPFAM" id="SSF101498">
    <property type="entry name" value="Anti-sigma factor FlgM"/>
    <property type="match status" value="1"/>
</dbReference>
<evidence type="ECO:0000313" key="11">
    <source>
        <dbReference type="EMBL" id="MBD8048941.1"/>
    </source>
</evidence>
<feature type="region of interest" description="Disordered" evidence="9">
    <location>
        <begin position="21"/>
        <end position="44"/>
    </location>
</feature>
<keyword evidence="5" id="KW-0805">Transcription regulation</keyword>
<keyword evidence="3" id="KW-0678">Repressor</keyword>
<keyword evidence="6" id="KW-0804">Transcription</keyword>